<dbReference type="EMBL" id="CAIIXF020000012">
    <property type="protein sequence ID" value="CAH1802423.1"/>
    <property type="molecule type" value="Genomic_DNA"/>
</dbReference>
<dbReference type="GO" id="GO:0008146">
    <property type="term" value="F:sulfotransferase activity"/>
    <property type="evidence" value="ECO:0007669"/>
    <property type="project" value="InterPro"/>
</dbReference>
<keyword evidence="2" id="KW-0808">Transferase</keyword>
<proteinExistence type="inferred from homology"/>
<dbReference type="Proteomes" id="UP000749559">
    <property type="component" value="Unassembled WGS sequence"/>
</dbReference>
<evidence type="ECO:0000256" key="1">
    <source>
        <dbReference type="ARBA" id="ARBA00005771"/>
    </source>
</evidence>
<dbReference type="SUPFAM" id="SSF52540">
    <property type="entry name" value="P-loop containing nucleoside triphosphate hydrolases"/>
    <property type="match status" value="1"/>
</dbReference>
<feature type="domain" description="Sulfotransferase" evidence="3">
    <location>
        <begin position="2"/>
        <end position="126"/>
    </location>
</feature>
<organism evidence="4 5">
    <name type="scientific">Owenia fusiformis</name>
    <name type="common">Polychaete worm</name>
    <dbReference type="NCBI Taxonomy" id="6347"/>
    <lineage>
        <taxon>Eukaryota</taxon>
        <taxon>Metazoa</taxon>
        <taxon>Spiralia</taxon>
        <taxon>Lophotrochozoa</taxon>
        <taxon>Annelida</taxon>
        <taxon>Polychaeta</taxon>
        <taxon>Sedentaria</taxon>
        <taxon>Canalipalpata</taxon>
        <taxon>Sabellida</taxon>
        <taxon>Oweniida</taxon>
        <taxon>Oweniidae</taxon>
        <taxon>Owenia</taxon>
    </lineage>
</organism>
<dbReference type="InterPro" id="IPR027417">
    <property type="entry name" value="P-loop_NTPase"/>
</dbReference>
<protein>
    <recommendedName>
        <fullName evidence="3">Sulfotransferase domain-containing protein</fullName>
    </recommendedName>
</protein>
<evidence type="ECO:0000313" key="4">
    <source>
        <dbReference type="EMBL" id="CAH1802423.1"/>
    </source>
</evidence>
<evidence type="ECO:0000313" key="5">
    <source>
        <dbReference type="Proteomes" id="UP000749559"/>
    </source>
</evidence>
<keyword evidence="5" id="KW-1185">Reference proteome</keyword>
<dbReference type="AlphaFoldDB" id="A0A8S4Q9I4"/>
<comment type="caution">
    <text evidence="4">The sequence shown here is derived from an EMBL/GenBank/DDBJ whole genome shotgun (WGS) entry which is preliminary data.</text>
</comment>
<evidence type="ECO:0000256" key="2">
    <source>
        <dbReference type="ARBA" id="ARBA00022679"/>
    </source>
</evidence>
<gene>
    <name evidence="4" type="ORF">OFUS_LOCUS26103</name>
</gene>
<dbReference type="Pfam" id="PF00685">
    <property type="entry name" value="Sulfotransfer_1"/>
    <property type="match status" value="1"/>
</dbReference>
<evidence type="ECO:0000259" key="3">
    <source>
        <dbReference type="Pfam" id="PF00685"/>
    </source>
</evidence>
<name>A0A8S4Q9I4_OWEFU</name>
<dbReference type="InterPro" id="IPR000863">
    <property type="entry name" value="Sulfotransferase_dom"/>
</dbReference>
<reference evidence="4" key="1">
    <citation type="submission" date="2022-03" db="EMBL/GenBank/DDBJ databases">
        <authorList>
            <person name="Martin C."/>
        </authorList>
    </citation>
    <scope>NUCLEOTIDE SEQUENCE</scope>
</reference>
<dbReference type="OrthoDB" id="205623at2759"/>
<accession>A0A8S4Q9I4</accession>
<dbReference type="PANTHER" id="PTHR11783">
    <property type="entry name" value="SULFOTRANSFERASE SULT"/>
    <property type="match status" value="1"/>
</dbReference>
<dbReference type="Gene3D" id="3.40.50.300">
    <property type="entry name" value="P-loop containing nucleotide triphosphate hydrolases"/>
    <property type="match status" value="1"/>
</dbReference>
<sequence length="134" mass="15897">MFMKGNIIYGNYMEHVMEYYNASKTNDNILIVAYEDVKKHPEKQIRRLAKFLGTQLSDAEMEEILGYTTFEVMSKNPNTNHEGSPFFDFTRSKFMRKGIVGDWKNHFTVAQSEMFDVWIEEHIKQSDIKFCYEL</sequence>
<comment type="similarity">
    <text evidence="1">Belongs to the sulfotransferase 1 family.</text>
</comment>